<feature type="domain" description="Protein kinase" evidence="2">
    <location>
        <begin position="488"/>
        <end position="893"/>
    </location>
</feature>
<dbReference type="Pfam" id="PF07714">
    <property type="entry name" value="PK_Tyr_Ser-Thr"/>
    <property type="match status" value="1"/>
</dbReference>
<dbReference type="InterPro" id="IPR011009">
    <property type="entry name" value="Kinase-like_dom_sf"/>
</dbReference>
<feature type="region of interest" description="Disordered" evidence="1">
    <location>
        <begin position="1520"/>
        <end position="1539"/>
    </location>
</feature>
<keyword evidence="3" id="KW-0418">Kinase</keyword>
<protein>
    <submittedName>
        <fullName evidence="3">Putative catalytic domain of protein kinase</fullName>
    </submittedName>
</protein>
<accession>W4VRF6</accession>
<dbReference type="SMART" id="SM00220">
    <property type="entry name" value="S_TKc"/>
    <property type="match status" value="1"/>
</dbReference>
<feature type="region of interest" description="Disordered" evidence="1">
    <location>
        <begin position="1554"/>
        <end position="1586"/>
    </location>
</feature>
<feature type="region of interest" description="Disordered" evidence="1">
    <location>
        <begin position="312"/>
        <end position="331"/>
    </location>
</feature>
<evidence type="ECO:0000256" key="1">
    <source>
        <dbReference type="SAM" id="MobiDB-lite"/>
    </source>
</evidence>
<dbReference type="Gene3D" id="1.10.510.10">
    <property type="entry name" value="Transferase(Phosphotransferase) domain 1"/>
    <property type="match status" value="1"/>
</dbReference>
<dbReference type="InterPro" id="IPR051681">
    <property type="entry name" value="Ser/Thr_Kinases-Pseudokinases"/>
</dbReference>
<feature type="region of interest" description="Disordered" evidence="1">
    <location>
        <begin position="81"/>
        <end position="120"/>
    </location>
</feature>
<dbReference type="InterPro" id="IPR000719">
    <property type="entry name" value="Prot_kinase_dom"/>
</dbReference>
<dbReference type="GO" id="GO:0004674">
    <property type="term" value="F:protein serine/threonine kinase activity"/>
    <property type="evidence" value="ECO:0007669"/>
    <property type="project" value="TreeGrafter"/>
</dbReference>
<dbReference type="PROSITE" id="PS50011">
    <property type="entry name" value="PROTEIN_KINASE_DOM"/>
    <property type="match status" value="1"/>
</dbReference>
<dbReference type="PANTHER" id="PTHR44329">
    <property type="entry name" value="SERINE/THREONINE-PROTEIN KINASE TNNI3K-RELATED"/>
    <property type="match status" value="1"/>
</dbReference>
<organism evidence="3">
    <name type="scientific">Corethrella appendiculata</name>
    <dbReference type="NCBI Taxonomy" id="1370023"/>
    <lineage>
        <taxon>Eukaryota</taxon>
        <taxon>Metazoa</taxon>
        <taxon>Ecdysozoa</taxon>
        <taxon>Arthropoda</taxon>
        <taxon>Hexapoda</taxon>
        <taxon>Insecta</taxon>
        <taxon>Pterygota</taxon>
        <taxon>Neoptera</taxon>
        <taxon>Endopterygota</taxon>
        <taxon>Diptera</taxon>
        <taxon>Nematocera</taxon>
        <taxon>Culicoidea</taxon>
        <taxon>Chaoboridae</taxon>
        <taxon>Corethrella</taxon>
    </lineage>
</organism>
<feature type="region of interest" description="Disordered" evidence="1">
    <location>
        <begin position="977"/>
        <end position="1011"/>
    </location>
</feature>
<keyword evidence="3" id="KW-0808">Transferase</keyword>
<evidence type="ECO:0000259" key="2">
    <source>
        <dbReference type="PROSITE" id="PS50011"/>
    </source>
</evidence>
<dbReference type="SUPFAM" id="SSF56112">
    <property type="entry name" value="Protein kinase-like (PK-like)"/>
    <property type="match status" value="1"/>
</dbReference>
<dbReference type="InterPro" id="IPR001245">
    <property type="entry name" value="Ser-Thr/Tyr_kinase_cat_dom"/>
</dbReference>
<proteinExistence type="evidence at transcript level"/>
<dbReference type="GO" id="GO:0005524">
    <property type="term" value="F:ATP binding"/>
    <property type="evidence" value="ECO:0007669"/>
    <property type="project" value="InterPro"/>
</dbReference>
<evidence type="ECO:0000313" key="3">
    <source>
        <dbReference type="EMBL" id="JAB56049.1"/>
    </source>
</evidence>
<dbReference type="EMBL" id="GANO01003822">
    <property type="protein sequence ID" value="JAB56049.1"/>
    <property type="molecule type" value="mRNA"/>
</dbReference>
<reference evidence="3" key="1">
    <citation type="journal article" date="2014" name="Insect Biochem. Mol. Biol.">
        <title>An insight into the sialome of the frog biting fly, Corethrella appendiculata.</title>
        <authorList>
            <person name="Ribeiro J.M.C."/>
            <person name="Chagas A.C."/>
            <person name="Pham V.M."/>
            <person name="Lounibos L.P."/>
            <person name="Calvo E."/>
        </authorList>
    </citation>
    <scope>NUCLEOTIDE SEQUENCE</scope>
    <source>
        <tissue evidence="3">Salivary glands</tissue>
    </source>
</reference>
<feature type="non-terminal residue" evidence="3">
    <location>
        <position position="1"/>
    </location>
</feature>
<name>W4VRF6_9DIPT</name>
<feature type="compositionally biased region" description="Polar residues" evidence="1">
    <location>
        <begin position="993"/>
        <end position="1003"/>
    </location>
</feature>
<feature type="compositionally biased region" description="Polar residues" evidence="1">
    <location>
        <begin position="1560"/>
        <end position="1583"/>
    </location>
</feature>
<sequence length="1805" mass="205948">RRRESAPPLSTHIISEPINPADRYKNAIKEFSDFRKNQRIERLSVDNYVINRSNLINKITEEDETEKSDIDIDDGDLTTDFSSDIELTSEEKSMLKRTTLPHTRNKKPQTQQESYEKNSKKPVEFYRNINKIPKTNYGEKENNENKVSRLSLPCTPLNTSTVLNFDRKRIKNNNTTIFEDEVTDFEHKNCLLERTINDMQNISSPPSKFFKENSNPYLDINNKTLPPIPPNSSKKITNLLQKATKSRSFKKKCAPPPPPQPTVDKPLILNQIVKTNKIDSDSDPAFNGSYKNYEVNSSSIYDENVISSRAYKGKCKSKNNNSHKERRQSPAYESVVNKMGEVVDYALPFNDTSHETVESFRESSKDVRNSTKQCEEVINENFQFLNNTTLHRTLPNEDDAAANNNLFENLTEFTPHGNKPVTDLDNSNSKNISQNNQDIFNELDSLAQWSKNIQQTDDFLHNQILNRTHLEYYQKIQNNILICWPNEVKYSIGLLKSSFSPLEFSSGVFRNQPVTVRKYSLNYHKCLYFAEQACKHDFDILSQIKHSCIGILMAISCDMGLNQISLIMEPFDFTLNYYLHKMNKKPNLLHTISIVRQISSAVLYLHECGYIHSNISSHCVLMRRNPYCVKLTSFELTTEDSNSIKREIEINFPISSVRSSATSATSSTALPEYAKLLKNSEKIIHEKYLKYSKETPRCVSDSIMINEEKYYQLHPKFLPYNRQYRQKFSLHYYQPPELLTTTQNEYVFPKKQSDVYSLTLLLWELLNNCIPFVIFNQAELEKIYSVEKNAALPIFEKENCKHFQKIFEYGLEINLTNRILTVQQLINMLDKIETNCGGKNLTGTLSKDATITADYGDIVEEQIIRPNNEINEALKQNPKEKTDKNYINKEIFYENTCNDSQKREENAITTSNLANLGVYNFTDADILKMSGLETPSSTNKSSELEMRILGENSYATIDELKTMQPNILMEKTENTNNQIKGTPVKPLRKKYRAQQNQRTSQDLPTKKSPFGSLSNLSNSYHTIFNFNNKYMSPKTSKEVIYERTSTVKKRNEKNNRKNSTKLAAKELFESPPATVDGDKQTIEQHDFQRMNDELNAIDDNVKYNKNDFLLEIMNELSARKISTTPAQNEESKNLIGPLSVCEKSTPVKFNIQDNKMKFMNTILDGNDCSFTDDDKIVKTKRKNSITNRSNSYRFTIGDYTLPSTPIARKNKIRKNAWLSDQKLAPSNISTPTSTAEYSQNNLNKSLRSNDFEALSPISNNFNISSPAETIEEQQSKSKKVNVSINIIHKKKNKNDESLCVEKNSANLSTSIKVMEDGVLKKLQNLNNQTMPAEFAIKITSPKLETLNIEEVEEPNEATLPSKHDNGHFENHLWRSEKSKCEQNLTTRDESILSPKRTSVREAIMKIESAFQKSDFDYSPQRKNESLSKTRNFTISKVQENSVIEENLVIPSKFLDMEKNVAPKIVSRLDVVLKNNKQSVTPVVMRRACEPIATTSNNIIQRTIYRESIVSSLDLPIKHENCPASGSQTPMTGSSRKKKLTTRVTVNLRKLSRRSSDVGLTENSPAFRNTTNLENIGNSTTPTGLHSRHSCGNELLKVLSQLSVNGNNNAGTGAGEATSDSQNVKKDENQIERLSMDVRPANNNNTLGNRNLRLEKYVCCNCGSSMIPNDSFQVPTGSTIGLSTGFNEMNSFPRDSLSSLFSREPGTPMTKYQAFASFQNAKSTEDLYIDDDFCQGINLGANMALVTNTEENDFLRSLGFDILSTEVFHTKEEENFTTADDYDFENENNCTEKKSCETTTPIIEEL</sequence>
<feature type="compositionally biased region" description="Polar residues" evidence="1">
    <location>
        <begin position="1523"/>
        <end position="1533"/>
    </location>
</feature>